<dbReference type="AlphaFoldDB" id="A0A0C3AEM6"/>
<dbReference type="GO" id="GO:0005576">
    <property type="term" value="C:extracellular region"/>
    <property type="evidence" value="ECO:0007669"/>
    <property type="project" value="UniProtKB-SubCell"/>
</dbReference>
<proteinExistence type="predicted"/>
<evidence type="ECO:0000256" key="3">
    <source>
        <dbReference type="ARBA" id="ARBA00022525"/>
    </source>
</evidence>
<dbReference type="InterPro" id="IPR011009">
    <property type="entry name" value="Kinase-like_dom_sf"/>
</dbReference>
<dbReference type="EMBL" id="KN833149">
    <property type="protein sequence ID" value="KIM72228.1"/>
    <property type="molecule type" value="Genomic_DNA"/>
</dbReference>
<evidence type="ECO:0000313" key="6">
    <source>
        <dbReference type="Proteomes" id="UP000054166"/>
    </source>
</evidence>
<name>A0A0C3AEM6_PILCF</name>
<dbReference type="InterPro" id="IPR045379">
    <property type="entry name" value="Crinkler_N"/>
</dbReference>
<sequence>MFATSVMSQDGSCRLNCLIEGESIVFVVTTGHDCAVSNLKEDVQCKQAMDTLKDVGPHTLELWKVSAINELRCEVMSLTPTIGPLGKRTAPEPTDIFDRLKCAKFVTTVPSTTGKSDIYQCLQHQPSEKILDDCPEPDPDIPPIPLFYDSFGHFLDIMDTYEWIDAALPCLNHIFSVCRGINIPELATKAIGSIRTGHNTADHGAGSMTTAFKNWTTGISSLPQIELVCYIARLNAMAMNKEARCDITFYAVIAIDHCFRIVTLTPTFSCIQSVSDGHNHTFPYSAFTVASVLQAHILQDTTRLLNNPPAVIPAPACHFPAMPGADKQLILIKFVRRYSIELHEICAKSGHAPPILTFEQLPGGWFAGIMGSFHEKDLVHSDLWDANIICKNDSVMLIDFNWGGKEGEVSYPTSNLNAELLQGRVSGDLRIMKEDDRRVVPIPLGSAGQLLLAFPL</sequence>
<gene>
    <name evidence="5" type="ORF">PILCRDRAFT_99398</name>
</gene>
<feature type="domain" description="Crinkler effector protein N-terminal" evidence="4">
    <location>
        <begin position="14"/>
        <end position="66"/>
    </location>
</feature>
<reference evidence="5 6" key="1">
    <citation type="submission" date="2014-04" db="EMBL/GenBank/DDBJ databases">
        <authorList>
            <consortium name="DOE Joint Genome Institute"/>
            <person name="Kuo A."/>
            <person name="Tarkka M."/>
            <person name="Buscot F."/>
            <person name="Kohler A."/>
            <person name="Nagy L.G."/>
            <person name="Floudas D."/>
            <person name="Copeland A."/>
            <person name="Barry K.W."/>
            <person name="Cichocki N."/>
            <person name="Veneault-Fourrey C."/>
            <person name="LaButti K."/>
            <person name="Lindquist E.A."/>
            <person name="Lipzen A."/>
            <person name="Lundell T."/>
            <person name="Morin E."/>
            <person name="Murat C."/>
            <person name="Sun H."/>
            <person name="Tunlid A."/>
            <person name="Henrissat B."/>
            <person name="Grigoriev I.V."/>
            <person name="Hibbett D.S."/>
            <person name="Martin F."/>
            <person name="Nordberg H.P."/>
            <person name="Cantor M.N."/>
            <person name="Hua S.X."/>
        </authorList>
    </citation>
    <scope>NUCLEOTIDE SEQUENCE [LARGE SCALE GENOMIC DNA]</scope>
    <source>
        <strain evidence="5 6">F 1598</strain>
    </source>
</reference>
<reference evidence="6" key="2">
    <citation type="submission" date="2015-01" db="EMBL/GenBank/DDBJ databases">
        <title>Evolutionary Origins and Diversification of the Mycorrhizal Mutualists.</title>
        <authorList>
            <consortium name="DOE Joint Genome Institute"/>
            <consortium name="Mycorrhizal Genomics Consortium"/>
            <person name="Kohler A."/>
            <person name="Kuo A."/>
            <person name="Nagy L.G."/>
            <person name="Floudas D."/>
            <person name="Copeland A."/>
            <person name="Barry K.W."/>
            <person name="Cichocki N."/>
            <person name="Veneault-Fourrey C."/>
            <person name="LaButti K."/>
            <person name="Lindquist E.A."/>
            <person name="Lipzen A."/>
            <person name="Lundell T."/>
            <person name="Morin E."/>
            <person name="Murat C."/>
            <person name="Riley R."/>
            <person name="Ohm R."/>
            <person name="Sun H."/>
            <person name="Tunlid A."/>
            <person name="Henrissat B."/>
            <person name="Grigoriev I.V."/>
            <person name="Hibbett D.S."/>
            <person name="Martin F."/>
        </authorList>
    </citation>
    <scope>NUCLEOTIDE SEQUENCE [LARGE SCALE GENOMIC DNA]</scope>
    <source>
        <strain evidence="6">F 1598</strain>
    </source>
</reference>
<comment type="subcellular location">
    <subcellularLocation>
        <location evidence="1">Host cell</location>
    </subcellularLocation>
    <subcellularLocation>
        <location evidence="2">Secreted</location>
    </subcellularLocation>
</comment>
<dbReference type="OrthoDB" id="3261131at2759"/>
<evidence type="ECO:0000259" key="4">
    <source>
        <dbReference type="Pfam" id="PF20147"/>
    </source>
</evidence>
<protein>
    <recommendedName>
        <fullName evidence="4">Crinkler effector protein N-terminal domain-containing protein</fullName>
    </recommendedName>
</protein>
<organism evidence="5 6">
    <name type="scientific">Piloderma croceum (strain F 1598)</name>
    <dbReference type="NCBI Taxonomy" id="765440"/>
    <lineage>
        <taxon>Eukaryota</taxon>
        <taxon>Fungi</taxon>
        <taxon>Dikarya</taxon>
        <taxon>Basidiomycota</taxon>
        <taxon>Agaricomycotina</taxon>
        <taxon>Agaricomycetes</taxon>
        <taxon>Agaricomycetidae</taxon>
        <taxon>Atheliales</taxon>
        <taxon>Atheliaceae</taxon>
        <taxon>Piloderma</taxon>
    </lineage>
</organism>
<dbReference type="SUPFAM" id="SSF56112">
    <property type="entry name" value="Protein kinase-like (PK-like)"/>
    <property type="match status" value="1"/>
</dbReference>
<dbReference type="GO" id="GO:0043657">
    <property type="term" value="C:host cell"/>
    <property type="evidence" value="ECO:0007669"/>
    <property type="project" value="UniProtKB-SubCell"/>
</dbReference>
<evidence type="ECO:0000256" key="2">
    <source>
        <dbReference type="ARBA" id="ARBA00004613"/>
    </source>
</evidence>
<accession>A0A0C3AEM6</accession>
<dbReference type="Pfam" id="PF20147">
    <property type="entry name" value="Crinkler"/>
    <property type="match status" value="1"/>
</dbReference>
<dbReference type="Proteomes" id="UP000054166">
    <property type="component" value="Unassembled WGS sequence"/>
</dbReference>
<keyword evidence="6" id="KW-1185">Reference proteome</keyword>
<dbReference type="HOGENOM" id="CLU_013871_4_1_1"/>
<evidence type="ECO:0000256" key="1">
    <source>
        <dbReference type="ARBA" id="ARBA00004340"/>
    </source>
</evidence>
<keyword evidence="3" id="KW-0964">Secreted</keyword>
<evidence type="ECO:0000313" key="5">
    <source>
        <dbReference type="EMBL" id="KIM72228.1"/>
    </source>
</evidence>
<dbReference type="InParanoid" id="A0A0C3AEM6"/>